<dbReference type="EC" id="1.3.1.124" evidence="3"/>
<dbReference type="InterPro" id="IPR036291">
    <property type="entry name" value="NAD(P)-bd_dom_sf"/>
</dbReference>
<evidence type="ECO:0000256" key="2">
    <source>
        <dbReference type="ARBA" id="ARBA00023002"/>
    </source>
</evidence>
<dbReference type="InterPro" id="IPR045017">
    <property type="entry name" value="DECR2-like"/>
</dbReference>
<dbReference type="FunFam" id="3.40.50.720:FF:000084">
    <property type="entry name" value="Short-chain dehydrogenase reductase"/>
    <property type="match status" value="1"/>
</dbReference>
<evidence type="ECO:0000256" key="1">
    <source>
        <dbReference type="ARBA" id="ARBA00022857"/>
    </source>
</evidence>
<dbReference type="PANTHER" id="PTHR43296:SF2">
    <property type="entry name" value="PEROXISOMAL 2,4-DIENOYL-COA REDUCTASE [(3E)-ENOYL-COA-PRODUCING]"/>
    <property type="match status" value="1"/>
</dbReference>
<sequence length="289" mass="30765">MLSSGSHKANASNVFRQDLFKGKILFCTGGRSGICYQIVETMMSHGVDAVIVGRDAKGLAESAQALEKSTGQRCLPASADVRDPKQMEQAVKQTIEKFGRIDFVICGAAGNFLAPISSLSTNAFKTVIDIDLLGTYNTIKATIAHIRKSKGSYIHISATLHYRGLPYQAHVSAAKAGVDALSSVLAVEEGPRGVRSNVIAPGPIGNTEGMSRLTPKGWKPENDIPLGRMGNTSDIANAAVFLFSPAASYITGTITVVDGGEHHIRQMSLPYPQSLLDPESVKNLIKGKL</sequence>
<dbReference type="CDD" id="cd05369">
    <property type="entry name" value="TER_DECR_SDR_a"/>
    <property type="match status" value="1"/>
</dbReference>
<organism evidence="6">
    <name type="scientific">Kwoniella pini CBS 10737</name>
    <dbReference type="NCBI Taxonomy" id="1296096"/>
    <lineage>
        <taxon>Eukaryota</taxon>
        <taxon>Fungi</taxon>
        <taxon>Dikarya</taxon>
        <taxon>Basidiomycota</taxon>
        <taxon>Agaricomycotina</taxon>
        <taxon>Tremellomycetes</taxon>
        <taxon>Tremellales</taxon>
        <taxon>Cryptococcaceae</taxon>
        <taxon>Kwoniella</taxon>
    </lineage>
</organism>
<dbReference type="Proteomes" id="UP000094020">
    <property type="component" value="Chromosome 8"/>
</dbReference>
<dbReference type="Gene3D" id="3.40.50.720">
    <property type="entry name" value="NAD(P)-binding Rossmann-like Domain"/>
    <property type="match status" value="1"/>
</dbReference>
<name>A0A1B9I0J8_9TREE</name>
<dbReference type="GO" id="GO:0008670">
    <property type="term" value="F:2,4-dienoyl-CoA reductase (NADPH) activity"/>
    <property type="evidence" value="ECO:0007669"/>
    <property type="project" value="InterPro"/>
</dbReference>
<dbReference type="Pfam" id="PF13561">
    <property type="entry name" value="adh_short_C2"/>
    <property type="match status" value="1"/>
</dbReference>
<dbReference type="EMBL" id="CP144526">
    <property type="protein sequence ID" value="WWC71965.1"/>
    <property type="molecule type" value="Genomic_DNA"/>
</dbReference>
<dbReference type="GeneID" id="30173116"/>
<dbReference type="OrthoDB" id="2136131at2759"/>
<comment type="catalytic activity">
    <reaction evidence="5">
        <text>a (2E,4Z)-dienoyl-CoA + NADPH + H(+) = a 4,5-saturated-(3E)-enoyl-CoA + NADP(+)</text>
        <dbReference type="Rhea" id="RHEA:61892"/>
        <dbReference type="ChEBI" id="CHEBI:15378"/>
        <dbReference type="ChEBI" id="CHEBI:57783"/>
        <dbReference type="ChEBI" id="CHEBI:58349"/>
        <dbReference type="ChEBI" id="CHEBI:85099"/>
        <dbReference type="ChEBI" id="CHEBI:85493"/>
        <dbReference type="EC" id="1.3.1.124"/>
    </reaction>
</comment>
<dbReference type="PANTHER" id="PTHR43296">
    <property type="entry name" value="PEROXISOMAL 2,4-DIENOYL-COA REDUCTASE"/>
    <property type="match status" value="1"/>
</dbReference>
<accession>A0A1B9I0J8</accession>
<evidence type="ECO:0000313" key="6">
    <source>
        <dbReference type="EMBL" id="OCF49060.1"/>
    </source>
</evidence>
<protein>
    <recommendedName>
        <fullName evidence="3">2,4-dienoyl-CoA reductase [(3E)-enoyl-CoA-producing]</fullName>
        <ecNumber evidence="3">1.3.1.124</ecNumber>
    </recommendedName>
</protein>
<reference evidence="6" key="3">
    <citation type="submission" date="2016-07" db="EMBL/GenBank/DDBJ databases">
        <title>Evolution of pathogenesis and genome organization in the Tremellales.</title>
        <authorList>
            <person name="Cuomo C."/>
            <person name="Litvintseva A."/>
            <person name="Heitman J."/>
            <person name="Chen Y."/>
            <person name="Sun S."/>
            <person name="Springer D."/>
            <person name="Dromer F."/>
            <person name="Young S."/>
            <person name="Zeng Q."/>
            <person name="Chapman S."/>
            <person name="Gujja S."/>
            <person name="Saif S."/>
            <person name="Birren B."/>
        </authorList>
    </citation>
    <scope>NUCLEOTIDE SEQUENCE</scope>
    <source>
        <strain evidence="6">CBS 10737</strain>
    </source>
</reference>
<dbReference type="KEGG" id="kpin:30173116"/>
<dbReference type="GO" id="GO:0009062">
    <property type="term" value="P:fatty acid catabolic process"/>
    <property type="evidence" value="ECO:0007669"/>
    <property type="project" value="InterPro"/>
</dbReference>
<dbReference type="InterPro" id="IPR002347">
    <property type="entry name" value="SDR_fam"/>
</dbReference>
<evidence type="ECO:0000256" key="5">
    <source>
        <dbReference type="ARBA" id="ARBA00048340"/>
    </source>
</evidence>
<keyword evidence="8" id="KW-1185">Reference proteome</keyword>
<dbReference type="AlphaFoldDB" id="A0A1B9I0J8"/>
<evidence type="ECO:0000313" key="7">
    <source>
        <dbReference type="EMBL" id="WWC71965.1"/>
    </source>
</evidence>
<dbReference type="STRING" id="1296096.A0A1B9I0J8"/>
<dbReference type="GO" id="GO:0005777">
    <property type="term" value="C:peroxisome"/>
    <property type="evidence" value="ECO:0007669"/>
    <property type="project" value="TreeGrafter"/>
</dbReference>
<reference evidence="7" key="2">
    <citation type="submission" date="2013-07" db="EMBL/GenBank/DDBJ databases">
        <authorList>
            <consortium name="The Broad Institute Genome Sequencing Platform"/>
            <person name="Cuomo C."/>
            <person name="Litvintseva A."/>
            <person name="Chen Y."/>
            <person name="Heitman J."/>
            <person name="Sun S."/>
            <person name="Springer D."/>
            <person name="Dromer F."/>
            <person name="Young S.K."/>
            <person name="Zeng Q."/>
            <person name="Gargeya S."/>
            <person name="Fitzgerald M."/>
            <person name="Abouelleil A."/>
            <person name="Alvarado L."/>
            <person name="Berlin A.M."/>
            <person name="Chapman S.B."/>
            <person name="Dewar J."/>
            <person name="Goldberg J."/>
            <person name="Griggs A."/>
            <person name="Gujja S."/>
            <person name="Hansen M."/>
            <person name="Howarth C."/>
            <person name="Imamovic A."/>
            <person name="Larimer J."/>
            <person name="McCowan C."/>
            <person name="Murphy C."/>
            <person name="Pearson M."/>
            <person name="Priest M."/>
            <person name="Roberts A."/>
            <person name="Saif S."/>
            <person name="Shea T."/>
            <person name="Sykes S."/>
            <person name="Wortman J."/>
            <person name="Nusbaum C."/>
            <person name="Birren B."/>
        </authorList>
    </citation>
    <scope>NUCLEOTIDE SEQUENCE</scope>
    <source>
        <strain evidence="7">CBS 10737</strain>
    </source>
</reference>
<dbReference type="PRINTS" id="PR00081">
    <property type="entry name" value="GDHRDH"/>
</dbReference>
<evidence type="ECO:0000313" key="8">
    <source>
        <dbReference type="Proteomes" id="UP000094020"/>
    </source>
</evidence>
<evidence type="ECO:0000256" key="4">
    <source>
        <dbReference type="ARBA" id="ARBA00048009"/>
    </source>
</evidence>
<reference evidence="6" key="1">
    <citation type="submission" date="2013-07" db="EMBL/GenBank/DDBJ databases">
        <title>The Genome Sequence of Cryptococcus pinus CBS10737.</title>
        <authorList>
            <consortium name="The Broad Institute Genome Sequencing Platform"/>
            <person name="Cuomo C."/>
            <person name="Litvintseva A."/>
            <person name="Chen Y."/>
            <person name="Heitman J."/>
            <person name="Sun S."/>
            <person name="Springer D."/>
            <person name="Dromer F."/>
            <person name="Young S.K."/>
            <person name="Zeng Q."/>
            <person name="Gargeya S."/>
            <person name="Fitzgerald M."/>
            <person name="Abouelleil A."/>
            <person name="Alvarado L."/>
            <person name="Berlin A.M."/>
            <person name="Chapman S.B."/>
            <person name="Dewar J."/>
            <person name="Goldberg J."/>
            <person name="Griggs A."/>
            <person name="Gujja S."/>
            <person name="Hansen M."/>
            <person name="Howarth C."/>
            <person name="Imamovic A."/>
            <person name="Larimer J."/>
            <person name="McCowan C."/>
            <person name="Murphy C."/>
            <person name="Pearson M."/>
            <person name="Priest M."/>
            <person name="Roberts A."/>
            <person name="Saif S."/>
            <person name="Shea T."/>
            <person name="Sykes S."/>
            <person name="Wortman J."/>
            <person name="Nusbaum C."/>
            <person name="Birren B."/>
        </authorList>
    </citation>
    <scope>NUCLEOTIDE SEQUENCE [LARGE SCALE GENOMIC DNA]</scope>
    <source>
        <strain evidence="6">CBS 10737</strain>
    </source>
</reference>
<comment type="catalytic activity">
    <reaction evidence="4">
        <text>a (2E,4E)-dienoyl-CoA + NADPH + H(+) = a 4,5-saturated-(3E)-enoyl-CoA + NADP(+)</text>
        <dbReference type="Rhea" id="RHEA:45912"/>
        <dbReference type="ChEBI" id="CHEBI:15378"/>
        <dbReference type="ChEBI" id="CHEBI:57783"/>
        <dbReference type="ChEBI" id="CHEBI:58349"/>
        <dbReference type="ChEBI" id="CHEBI:85101"/>
        <dbReference type="ChEBI" id="CHEBI:85493"/>
        <dbReference type="EC" id="1.3.1.124"/>
    </reaction>
</comment>
<keyword evidence="2" id="KW-0560">Oxidoreductase</keyword>
<gene>
    <name evidence="6" type="ORF">I206_04747</name>
    <name evidence="7" type="ORF">I206_105924</name>
</gene>
<proteinExistence type="predicted"/>
<dbReference type="SUPFAM" id="SSF51735">
    <property type="entry name" value="NAD(P)-binding Rossmann-fold domains"/>
    <property type="match status" value="1"/>
</dbReference>
<keyword evidence="1" id="KW-0521">NADP</keyword>
<dbReference type="EMBL" id="KI894012">
    <property type="protein sequence ID" value="OCF49060.1"/>
    <property type="molecule type" value="Genomic_DNA"/>
</dbReference>
<evidence type="ECO:0000256" key="3">
    <source>
        <dbReference type="ARBA" id="ARBA00026117"/>
    </source>
</evidence>
<reference evidence="7" key="4">
    <citation type="submission" date="2024-02" db="EMBL/GenBank/DDBJ databases">
        <title>Comparative genomics of Cryptococcus and Kwoniella reveals pathogenesis evolution and contrasting modes of karyotype evolution via chromosome fusion or intercentromeric recombination.</title>
        <authorList>
            <person name="Coelho M.A."/>
            <person name="David-Palma M."/>
            <person name="Shea T."/>
            <person name="Bowers K."/>
            <person name="McGinley-Smith S."/>
            <person name="Mohammad A.W."/>
            <person name="Gnirke A."/>
            <person name="Yurkov A.M."/>
            <person name="Nowrousian M."/>
            <person name="Sun S."/>
            <person name="Cuomo C.A."/>
            <person name="Heitman J."/>
        </authorList>
    </citation>
    <scope>NUCLEOTIDE SEQUENCE</scope>
    <source>
        <strain evidence="7">CBS 10737</strain>
    </source>
</reference>
<dbReference type="RefSeq" id="XP_019010279.1">
    <property type="nucleotide sequence ID" value="XM_019156477.1"/>
</dbReference>